<keyword evidence="1" id="KW-1133">Transmembrane helix</keyword>
<organism evidence="2 3">
    <name type="scientific">Tahibacter aquaticus</name>
    <dbReference type="NCBI Taxonomy" id="520092"/>
    <lineage>
        <taxon>Bacteria</taxon>
        <taxon>Pseudomonadati</taxon>
        <taxon>Pseudomonadota</taxon>
        <taxon>Gammaproteobacteria</taxon>
        <taxon>Lysobacterales</taxon>
        <taxon>Rhodanobacteraceae</taxon>
        <taxon>Tahibacter</taxon>
    </lineage>
</organism>
<dbReference type="AlphaFoldDB" id="A0A4R6Z993"/>
<feature type="transmembrane region" description="Helical" evidence="1">
    <location>
        <begin position="20"/>
        <end position="42"/>
    </location>
</feature>
<accession>A0A4R6Z993</accession>
<reference evidence="2 3" key="1">
    <citation type="submission" date="2019-03" db="EMBL/GenBank/DDBJ databases">
        <title>Genomic Encyclopedia of Type Strains, Phase IV (KMG-IV): sequencing the most valuable type-strain genomes for metagenomic binning, comparative biology and taxonomic classification.</title>
        <authorList>
            <person name="Goeker M."/>
        </authorList>
    </citation>
    <scope>NUCLEOTIDE SEQUENCE [LARGE SCALE GENOMIC DNA]</scope>
    <source>
        <strain evidence="2 3">DSM 21667</strain>
    </source>
</reference>
<dbReference type="OrthoDB" id="1492993at2"/>
<dbReference type="RefSeq" id="WP_133816603.1">
    <property type="nucleotide sequence ID" value="NZ_SNZH01000001.1"/>
</dbReference>
<name>A0A4R6Z993_9GAMM</name>
<evidence type="ECO:0000313" key="3">
    <source>
        <dbReference type="Proteomes" id="UP000295293"/>
    </source>
</evidence>
<dbReference type="EMBL" id="SNZH01000001">
    <property type="protein sequence ID" value="TDR48477.1"/>
    <property type="molecule type" value="Genomic_DNA"/>
</dbReference>
<keyword evidence="3" id="KW-1185">Reference proteome</keyword>
<evidence type="ECO:0000313" key="2">
    <source>
        <dbReference type="EMBL" id="TDR48477.1"/>
    </source>
</evidence>
<comment type="caution">
    <text evidence="2">The sequence shown here is derived from an EMBL/GenBank/DDBJ whole genome shotgun (WGS) entry which is preliminary data.</text>
</comment>
<keyword evidence="1" id="KW-0812">Transmembrane</keyword>
<gene>
    <name evidence="2" type="ORF">DFR29_10197</name>
</gene>
<evidence type="ECO:0000256" key="1">
    <source>
        <dbReference type="SAM" id="Phobius"/>
    </source>
</evidence>
<dbReference type="Proteomes" id="UP000295293">
    <property type="component" value="Unassembled WGS sequence"/>
</dbReference>
<proteinExistence type="predicted"/>
<protein>
    <submittedName>
        <fullName evidence="2">Uncharacterized protein</fullName>
    </submittedName>
</protein>
<sequence>MNESPPETVPPPEPRKRDWASYSALIATLVGLLALCVSAYTAMLQQQQVRAQVWPRLQLMSSGSLQEVLVMNKGVGPAVIESVRVTVDGVPQRDWKMLEQTLGVTPAEYVQSTVNGTVISGGERYVMANFPDRLVWERIRPKLRQLQRRFCYCSTLDECWVVETTQAGANEYQSAARCERSATDEFND</sequence>
<keyword evidence="1" id="KW-0472">Membrane</keyword>